<accession>A0A6N6VTM9</accession>
<dbReference type="AlphaFoldDB" id="A0A6N6VTM9"/>
<evidence type="ECO:0000256" key="1">
    <source>
        <dbReference type="SAM" id="MobiDB-lite"/>
    </source>
</evidence>
<dbReference type="Proteomes" id="UP000437748">
    <property type="component" value="Unassembled WGS sequence"/>
</dbReference>
<evidence type="ECO:0000313" key="3">
    <source>
        <dbReference type="Proteomes" id="UP000437748"/>
    </source>
</evidence>
<evidence type="ECO:0008006" key="4">
    <source>
        <dbReference type="Google" id="ProtNLM"/>
    </source>
</evidence>
<dbReference type="EMBL" id="WFLM01000009">
    <property type="protein sequence ID" value="KAB8035811.1"/>
    <property type="molecule type" value="Genomic_DNA"/>
</dbReference>
<proteinExistence type="predicted"/>
<sequence length="107" mass="11806">MSIAPSTNKRLQESLKIKATPTDEPQPQIVGASATVTEEPKNNSASVNSFVDELRELKKKQKKARLEPVMTHLRPDVNEALENLVEQTGLTKSKVVAQIIMKTLGIK</sequence>
<evidence type="ECO:0000313" key="2">
    <source>
        <dbReference type="EMBL" id="KAB8035811.1"/>
    </source>
</evidence>
<comment type="caution">
    <text evidence="2">The sequence shown here is derived from an EMBL/GenBank/DDBJ whole genome shotgun (WGS) entry which is preliminary data.</text>
</comment>
<keyword evidence="3" id="KW-1185">Reference proteome</keyword>
<gene>
    <name evidence="2" type="ORF">GCL60_16410</name>
</gene>
<feature type="region of interest" description="Disordered" evidence="1">
    <location>
        <begin position="1"/>
        <end position="27"/>
    </location>
</feature>
<organism evidence="2 3">
    <name type="scientific">Silvanigrella paludirubra</name>
    <dbReference type="NCBI Taxonomy" id="2499159"/>
    <lineage>
        <taxon>Bacteria</taxon>
        <taxon>Pseudomonadati</taxon>
        <taxon>Bdellovibrionota</taxon>
        <taxon>Oligoflexia</taxon>
        <taxon>Silvanigrellales</taxon>
        <taxon>Silvanigrellaceae</taxon>
        <taxon>Silvanigrella</taxon>
    </lineage>
</organism>
<dbReference type="RefSeq" id="WP_153421836.1">
    <property type="nucleotide sequence ID" value="NZ_WFLM01000009.1"/>
</dbReference>
<protein>
    <recommendedName>
        <fullName evidence="4">Ribbon-helix-helix protein, CopG family</fullName>
    </recommendedName>
</protein>
<reference evidence="2 3" key="1">
    <citation type="submission" date="2019-10" db="EMBL/GenBank/DDBJ databases">
        <title>New species of Slilvanegrellaceae.</title>
        <authorList>
            <person name="Pitt A."/>
            <person name="Hahn M.W."/>
        </authorList>
    </citation>
    <scope>NUCLEOTIDE SEQUENCE [LARGE SCALE GENOMIC DNA]</scope>
    <source>
        <strain evidence="2 3">SP-Ram-0.45-NSY-1</strain>
    </source>
</reference>
<name>A0A6N6VTM9_9BACT</name>